<keyword evidence="5 6" id="KW-0378">Hydrolase</keyword>
<keyword evidence="4 6" id="KW-0719">Serine esterase</keyword>
<name>A0ABR3PUB1_9TREE</name>
<dbReference type="Gene3D" id="3.40.50.1820">
    <property type="entry name" value="alpha/beta hydrolase"/>
    <property type="match status" value="1"/>
</dbReference>
<dbReference type="SUPFAM" id="SSF53474">
    <property type="entry name" value="alpha/beta-Hydrolases"/>
    <property type="match status" value="1"/>
</dbReference>
<protein>
    <recommendedName>
        <fullName evidence="3 6">S-formylglutathione hydrolase</fullName>
        <ecNumber evidence="2 6">3.1.2.12</ecNumber>
    </recommendedName>
</protein>
<comment type="catalytic activity">
    <reaction evidence="6">
        <text>S-formylglutathione + H2O = formate + glutathione + H(+)</text>
        <dbReference type="Rhea" id="RHEA:14961"/>
        <dbReference type="ChEBI" id="CHEBI:15377"/>
        <dbReference type="ChEBI" id="CHEBI:15378"/>
        <dbReference type="ChEBI" id="CHEBI:15740"/>
        <dbReference type="ChEBI" id="CHEBI:57688"/>
        <dbReference type="ChEBI" id="CHEBI:57925"/>
        <dbReference type="EC" id="3.1.2.12"/>
    </reaction>
</comment>
<dbReference type="Pfam" id="PF00756">
    <property type="entry name" value="Esterase"/>
    <property type="match status" value="1"/>
</dbReference>
<comment type="subcellular location">
    <subcellularLocation>
        <location evidence="6">Cytoplasm</location>
    </subcellularLocation>
</comment>
<dbReference type="RefSeq" id="XP_069205924.1">
    <property type="nucleotide sequence ID" value="XM_069356083.1"/>
</dbReference>
<proteinExistence type="inferred from homology"/>
<evidence type="ECO:0000313" key="7">
    <source>
        <dbReference type="EMBL" id="KAL1405980.1"/>
    </source>
</evidence>
<dbReference type="PANTHER" id="PTHR10061">
    <property type="entry name" value="S-FORMYLGLUTATHIONE HYDROLASE"/>
    <property type="match status" value="1"/>
</dbReference>
<reference evidence="7 8" key="1">
    <citation type="submission" date="2023-08" db="EMBL/GenBank/DDBJ databases">
        <title>Annotated Genome Sequence of Vanrija albida AlHP1.</title>
        <authorList>
            <person name="Herzog R."/>
        </authorList>
    </citation>
    <scope>NUCLEOTIDE SEQUENCE [LARGE SCALE GENOMIC DNA]</scope>
    <source>
        <strain evidence="7 8">AlHP1</strain>
    </source>
</reference>
<keyword evidence="6" id="KW-0963">Cytoplasm</keyword>
<dbReference type="NCBIfam" id="TIGR02821">
    <property type="entry name" value="fghA_ester_D"/>
    <property type="match status" value="1"/>
</dbReference>
<evidence type="ECO:0000256" key="4">
    <source>
        <dbReference type="ARBA" id="ARBA00022487"/>
    </source>
</evidence>
<evidence type="ECO:0000256" key="5">
    <source>
        <dbReference type="ARBA" id="ARBA00022801"/>
    </source>
</evidence>
<evidence type="ECO:0000313" key="8">
    <source>
        <dbReference type="Proteomes" id="UP001565368"/>
    </source>
</evidence>
<dbReference type="PANTHER" id="PTHR10061:SF0">
    <property type="entry name" value="S-FORMYLGLUTATHIONE HYDROLASE"/>
    <property type="match status" value="1"/>
</dbReference>
<gene>
    <name evidence="7" type="ORF">Q8F55_007663</name>
</gene>
<sequence length="293" mass="30381">MPALTATSSNRVAGGTLTKYTFPSASLGGLTTAVNVYVPDGAAAAPAPVLFYLAGLTCTEDTGAQKAGLFNSAAQHGVALVFPDTSPRGAGVDGEEADWQLGTGAGFYIDATEEKWSKSYNMYSLITDELPAVLGAAGLGLDFSRWSITGHSMGGHGALSIYLKNPSRFRSASAFAPIANPAAVPWGIGAFGAYLGGESVSANPTWLEHDSSALLAGSKAAPGSLHILVDVGTADQFLAAGQLTPEALEQAAEKRGAAGELTLRRQEGYDHSYYFISTFSPEHVAFHAKYLKA</sequence>
<evidence type="ECO:0000256" key="2">
    <source>
        <dbReference type="ARBA" id="ARBA00012479"/>
    </source>
</evidence>
<accession>A0ABR3PUB1</accession>
<comment type="caution">
    <text evidence="7">The sequence shown here is derived from an EMBL/GenBank/DDBJ whole genome shotgun (WGS) entry which is preliminary data.</text>
</comment>
<evidence type="ECO:0000256" key="6">
    <source>
        <dbReference type="RuleBase" id="RU363068"/>
    </source>
</evidence>
<keyword evidence="8" id="KW-1185">Reference proteome</keyword>
<organism evidence="7 8">
    <name type="scientific">Vanrija albida</name>
    <dbReference type="NCBI Taxonomy" id="181172"/>
    <lineage>
        <taxon>Eukaryota</taxon>
        <taxon>Fungi</taxon>
        <taxon>Dikarya</taxon>
        <taxon>Basidiomycota</taxon>
        <taxon>Agaricomycotina</taxon>
        <taxon>Tremellomycetes</taxon>
        <taxon>Trichosporonales</taxon>
        <taxon>Trichosporonaceae</taxon>
        <taxon>Vanrija</taxon>
    </lineage>
</organism>
<comment type="function">
    <text evidence="6">Serine hydrolase involved in the detoxification of formaldehyde.</text>
</comment>
<dbReference type="InterPro" id="IPR000801">
    <property type="entry name" value="Esterase-like"/>
</dbReference>
<evidence type="ECO:0000256" key="3">
    <source>
        <dbReference type="ARBA" id="ARBA00016774"/>
    </source>
</evidence>
<dbReference type="InterPro" id="IPR014186">
    <property type="entry name" value="S-formylglutathione_hydrol"/>
</dbReference>
<dbReference type="Proteomes" id="UP001565368">
    <property type="component" value="Unassembled WGS sequence"/>
</dbReference>
<dbReference type="InterPro" id="IPR029058">
    <property type="entry name" value="AB_hydrolase_fold"/>
</dbReference>
<dbReference type="EC" id="3.1.2.12" evidence="2 6"/>
<dbReference type="GeneID" id="95988706"/>
<evidence type="ECO:0000256" key="1">
    <source>
        <dbReference type="ARBA" id="ARBA00005622"/>
    </source>
</evidence>
<comment type="similarity">
    <text evidence="1 6">Belongs to the esterase D family.</text>
</comment>
<dbReference type="EMBL" id="JBBXJM010000006">
    <property type="protein sequence ID" value="KAL1405980.1"/>
    <property type="molecule type" value="Genomic_DNA"/>
</dbReference>